<evidence type="ECO:0000256" key="4">
    <source>
        <dbReference type="ARBA" id="ARBA00022729"/>
    </source>
</evidence>
<keyword evidence="3" id="KW-0964">Secreted</keyword>
<feature type="chain" id="PRO_5032983112" description="Ripening-related protein 1" evidence="5">
    <location>
        <begin position="27"/>
        <end position="137"/>
    </location>
</feature>
<proteinExistence type="inferred from homology"/>
<reference evidence="6 7" key="1">
    <citation type="submission" date="2020-10" db="EMBL/GenBank/DDBJ databases">
        <title>The Coptis chinensis genome and diversification of protoberbering-type alkaloids.</title>
        <authorList>
            <person name="Wang B."/>
            <person name="Shu S."/>
            <person name="Song C."/>
            <person name="Liu Y."/>
        </authorList>
    </citation>
    <scope>NUCLEOTIDE SEQUENCE [LARGE SCALE GENOMIC DNA]</scope>
    <source>
        <strain evidence="6">HL-2020</strain>
        <tissue evidence="6">Leaf</tissue>
    </source>
</reference>
<name>A0A835GXL3_9MAGN</name>
<comment type="subcellular location">
    <subcellularLocation>
        <location evidence="1">Secreted</location>
    </subcellularLocation>
</comment>
<comment type="caution">
    <text evidence="6">The sequence shown here is derived from an EMBL/GenBank/DDBJ whole genome shotgun (WGS) entry which is preliminary data.</text>
</comment>
<accession>A0A835GXL3</accession>
<evidence type="ECO:0000313" key="7">
    <source>
        <dbReference type="Proteomes" id="UP000631114"/>
    </source>
</evidence>
<protein>
    <recommendedName>
        <fullName evidence="8">Ripening-related protein 1</fullName>
    </recommendedName>
</protein>
<keyword evidence="4 5" id="KW-0732">Signal</keyword>
<dbReference type="SUPFAM" id="SSF50685">
    <property type="entry name" value="Barwin-like endoglucanases"/>
    <property type="match status" value="1"/>
</dbReference>
<dbReference type="OrthoDB" id="1646138at2759"/>
<gene>
    <name evidence="6" type="ORF">IFM89_006881</name>
</gene>
<dbReference type="GO" id="GO:0005576">
    <property type="term" value="C:extracellular region"/>
    <property type="evidence" value="ECO:0007669"/>
    <property type="project" value="UniProtKB-SubCell"/>
</dbReference>
<evidence type="ECO:0000313" key="6">
    <source>
        <dbReference type="EMBL" id="KAF9588002.1"/>
    </source>
</evidence>
<dbReference type="Proteomes" id="UP000631114">
    <property type="component" value="Unassembled WGS sequence"/>
</dbReference>
<dbReference type="EMBL" id="JADFTS010000009">
    <property type="protein sequence ID" value="KAF9588002.1"/>
    <property type="molecule type" value="Genomic_DNA"/>
</dbReference>
<dbReference type="AlphaFoldDB" id="A0A835GXL3"/>
<dbReference type="PANTHER" id="PTHR33191:SF58">
    <property type="entry name" value="RIPENING-RELATED PROTEIN 1"/>
    <property type="match status" value="1"/>
</dbReference>
<dbReference type="PANTHER" id="PTHR33191">
    <property type="entry name" value="RIPENING-RELATED PROTEIN 2-RELATED"/>
    <property type="match status" value="1"/>
</dbReference>
<evidence type="ECO:0000256" key="1">
    <source>
        <dbReference type="ARBA" id="ARBA00004613"/>
    </source>
</evidence>
<evidence type="ECO:0000256" key="5">
    <source>
        <dbReference type="SAM" id="SignalP"/>
    </source>
</evidence>
<evidence type="ECO:0000256" key="3">
    <source>
        <dbReference type="ARBA" id="ARBA00022525"/>
    </source>
</evidence>
<dbReference type="InterPro" id="IPR039271">
    <property type="entry name" value="Kiwellin-like"/>
</dbReference>
<evidence type="ECO:0008006" key="8">
    <source>
        <dbReference type="Google" id="ProtNLM"/>
    </source>
</evidence>
<evidence type="ECO:0000256" key="2">
    <source>
        <dbReference type="ARBA" id="ARBA00005592"/>
    </source>
</evidence>
<comment type="similarity">
    <text evidence="2">Belongs to the kiwellin family.</text>
</comment>
<sequence length="137" mass="15073">MKRNLFLCELLLIILNLSTYILEVGAQSCNPSGKVRGRKPPPGQCNTENDSDCCKQGKMYTIYKCLPPVSSQTKAVLTINNFEEGGDGGGPSKCDNQYNSNDTPVVALSTGWFNHESRCLENITISGNGHILHRPLW</sequence>
<feature type="signal peptide" evidence="5">
    <location>
        <begin position="1"/>
        <end position="26"/>
    </location>
</feature>
<keyword evidence="7" id="KW-1185">Reference proteome</keyword>
<dbReference type="InterPro" id="IPR036908">
    <property type="entry name" value="RlpA-like_sf"/>
</dbReference>
<organism evidence="6 7">
    <name type="scientific">Coptis chinensis</name>
    <dbReference type="NCBI Taxonomy" id="261450"/>
    <lineage>
        <taxon>Eukaryota</taxon>
        <taxon>Viridiplantae</taxon>
        <taxon>Streptophyta</taxon>
        <taxon>Embryophyta</taxon>
        <taxon>Tracheophyta</taxon>
        <taxon>Spermatophyta</taxon>
        <taxon>Magnoliopsida</taxon>
        <taxon>Ranunculales</taxon>
        <taxon>Ranunculaceae</taxon>
        <taxon>Coptidoideae</taxon>
        <taxon>Coptis</taxon>
    </lineage>
</organism>
<dbReference type="Pfam" id="PF24300">
    <property type="entry name" value="KWL1"/>
    <property type="match status" value="1"/>
</dbReference>